<dbReference type="GO" id="GO:0019005">
    <property type="term" value="C:SCF ubiquitin ligase complex"/>
    <property type="evidence" value="ECO:0007669"/>
    <property type="project" value="TreeGrafter"/>
</dbReference>
<dbReference type="Proteomes" id="UP000030651">
    <property type="component" value="Unassembled WGS sequence"/>
</dbReference>
<dbReference type="RefSeq" id="XP_007838843.1">
    <property type="nucleotide sequence ID" value="XM_007840652.1"/>
</dbReference>
<feature type="region of interest" description="Disordered" evidence="1">
    <location>
        <begin position="173"/>
        <end position="194"/>
    </location>
</feature>
<evidence type="ECO:0000313" key="5">
    <source>
        <dbReference type="Proteomes" id="UP000030651"/>
    </source>
</evidence>
<organism evidence="4 5">
    <name type="scientific">Pestalotiopsis fici (strain W106-1 / CGMCC3.15140)</name>
    <dbReference type="NCBI Taxonomy" id="1229662"/>
    <lineage>
        <taxon>Eukaryota</taxon>
        <taxon>Fungi</taxon>
        <taxon>Dikarya</taxon>
        <taxon>Ascomycota</taxon>
        <taxon>Pezizomycotina</taxon>
        <taxon>Sordariomycetes</taxon>
        <taxon>Xylariomycetidae</taxon>
        <taxon>Amphisphaeriales</taxon>
        <taxon>Sporocadaceae</taxon>
        <taxon>Pestalotiopsis</taxon>
    </lineage>
</organism>
<feature type="compositionally biased region" description="Low complexity" evidence="1">
    <location>
        <begin position="44"/>
        <end position="67"/>
    </location>
</feature>
<dbReference type="InterPro" id="IPR056451">
    <property type="entry name" value="Znf_Tbcl_Rhp7"/>
</dbReference>
<dbReference type="SUPFAM" id="SSF52047">
    <property type="entry name" value="RNI-like"/>
    <property type="match status" value="1"/>
</dbReference>
<evidence type="ECO:0000259" key="2">
    <source>
        <dbReference type="Pfam" id="PF23550"/>
    </source>
</evidence>
<dbReference type="FunCoup" id="W3WS88">
    <property type="interactions" value="33"/>
</dbReference>
<feature type="domain" description="F-box/LRR-repeat protein 15-like leucin rich repeat" evidence="3">
    <location>
        <begin position="277"/>
        <end position="487"/>
    </location>
</feature>
<dbReference type="OMA" id="ACRHISR"/>
<dbReference type="STRING" id="1229662.W3WS88"/>
<dbReference type="InterPro" id="IPR057207">
    <property type="entry name" value="FBXL15_LRR"/>
</dbReference>
<evidence type="ECO:0000313" key="4">
    <source>
        <dbReference type="EMBL" id="ETS76684.1"/>
    </source>
</evidence>
<feature type="compositionally biased region" description="Basic residues" evidence="1">
    <location>
        <begin position="103"/>
        <end position="113"/>
    </location>
</feature>
<keyword evidence="5" id="KW-1185">Reference proteome</keyword>
<name>W3WS88_PESFW</name>
<dbReference type="AlphaFoldDB" id="W3WS88"/>
<dbReference type="InterPro" id="IPR006553">
    <property type="entry name" value="Leu-rich_rpt_Cys-con_subtyp"/>
</dbReference>
<feature type="compositionally biased region" description="Basic residues" evidence="1">
    <location>
        <begin position="180"/>
        <end position="194"/>
    </location>
</feature>
<feature type="region of interest" description="Disordered" evidence="1">
    <location>
        <begin position="44"/>
        <end position="122"/>
    </location>
</feature>
<feature type="compositionally biased region" description="Basic residues" evidence="1">
    <location>
        <begin position="83"/>
        <end position="93"/>
    </location>
</feature>
<dbReference type="FunFam" id="3.80.10.10:FF:000601">
    <property type="entry name" value="DNA repair protein Rad7, protein"/>
    <property type="match status" value="1"/>
</dbReference>
<dbReference type="PANTHER" id="PTHR13318:SF234">
    <property type="entry name" value="RNI-LIKE PROTEIN"/>
    <property type="match status" value="1"/>
</dbReference>
<dbReference type="Gene3D" id="3.80.10.10">
    <property type="entry name" value="Ribonuclease Inhibitor"/>
    <property type="match status" value="2"/>
</dbReference>
<dbReference type="GeneID" id="19277084"/>
<feature type="compositionally biased region" description="Acidic residues" evidence="1">
    <location>
        <begin position="68"/>
        <end position="77"/>
    </location>
</feature>
<dbReference type="Pfam" id="PF23550">
    <property type="entry name" value="zf_Tbcl_Rhp7"/>
    <property type="match status" value="1"/>
</dbReference>
<dbReference type="HOGENOM" id="CLU_006598_1_0_1"/>
<dbReference type="SMART" id="SM00367">
    <property type="entry name" value="LRR_CC"/>
    <property type="match status" value="3"/>
</dbReference>
<sequence>MTRSSRRTRNTIRGPRSALTDFLASTNASDALANASARRTAAQEAAAAAAAEAAENANNESATATNEDGQEDEEEDNTTPASGRRRAQQLKRKKEAEAIEKIKKSKAFQKRKRQGDDSDSDDLAAEIFKQKSTPLPGQMENCAICDKRFTVTPYSRAGPDGGLLCSKCGKDLAKDTPTPNKKKRAAGQGAGRRKMQSRILDGTYTSGAKPLLSLCIELLAKNIDLADDLGALPPIVVDKIARHVSKRRLLNSQTLNLFLEPQHDEVKIYDGAHLSSDDYVNVFQRVPNLKNLKIRNGIQFKDEVMEYLVTRNINLEGFSLHGANLLSEDTWLAYLKVKGQHLKSLQIYYTDKHVGDDLLKSLEKLCPNLERLKISNNQKVTDKGVEHIAKLKSLQHLSLDLRTETTTEPYVKVIKSIGSTLRTLSLKRVPDLDDRVLDAIHEHCRSLDKLRINSSEVMTDAGFARLFKDWKNKPLSFVDVRDCRFLDANKPRENPHQVGFCSEAFRALMLHSAKSLRRVNVHGCRHIDKEAFEDVFGPSKTYLEMKKLEVSFCEQVSDFILGSIFRSCPNIRELIVFGCMSVKDVRVPRNKILVGVPNAQGMIIEGTEDSHDTVDQS</sequence>
<dbReference type="Pfam" id="PF25372">
    <property type="entry name" value="DUF7885"/>
    <property type="match status" value="1"/>
</dbReference>
<dbReference type="PANTHER" id="PTHR13318">
    <property type="entry name" value="PARTNER OF PAIRED, ISOFORM B-RELATED"/>
    <property type="match status" value="1"/>
</dbReference>
<feature type="domain" description="DNA repair protein rhp7 treble clef" evidence="2">
    <location>
        <begin position="136"/>
        <end position="174"/>
    </location>
</feature>
<dbReference type="EMBL" id="KI912117">
    <property type="protein sequence ID" value="ETS76684.1"/>
    <property type="molecule type" value="Genomic_DNA"/>
</dbReference>
<accession>W3WS88</accession>
<dbReference type="eggNOG" id="KOG1947">
    <property type="taxonomic scope" value="Eukaryota"/>
</dbReference>
<reference evidence="5" key="1">
    <citation type="journal article" date="2015" name="BMC Genomics">
        <title>Genomic and transcriptomic analysis of the endophytic fungus Pestalotiopsis fici reveals its lifestyle and high potential for synthesis of natural products.</title>
        <authorList>
            <person name="Wang X."/>
            <person name="Zhang X."/>
            <person name="Liu L."/>
            <person name="Xiang M."/>
            <person name="Wang W."/>
            <person name="Sun X."/>
            <person name="Che Y."/>
            <person name="Guo L."/>
            <person name="Liu G."/>
            <person name="Guo L."/>
            <person name="Wang C."/>
            <person name="Yin W.B."/>
            <person name="Stadler M."/>
            <person name="Zhang X."/>
            <person name="Liu X."/>
        </authorList>
    </citation>
    <scope>NUCLEOTIDE SEQUENCE [LARGE SCALE GENOMIC DNA]</scope>
    <source>
        <strain evidence="5">W106-1 / CGMCC3.15140</strain>
    </source>
</reference>
<evidence type="ECO:0000256" key="1">
    <source>
        <dbReference type="SAM" id="MobiDB-lite"/>
    </source>
</evidence>
<dbReference type="GO" id="GO:0031146">
    <property type="term" value="P:SCF-dependent proteasomal ubiquitin-dependent protein catabolic process"/>
    <property type="evidence" value="ECO:0007669"/>
    <property type="project" value="TreeGrafter"/>
</dbReference>
<dbReference type="KEGG" id="pfy:PFICI_12071"/>
<evidence type="ECO:0008006" key="6">
    <source>
        <dbReference type="Google" id="ProtNLM"/>
    </source>
</evidence>
<dbReference type="OrthoDB" id="1924287at2759"/>
<proteinExistence type="predicted"/>
<protein>
    <recommendedName>
        <fullName evidence="6">DNA repair protein rhp7</fullName>
    </recommendedName>
</protein>
<gene>
    <name evidence="4" type="ORF">PFICI_12071</name>
</gene>
<dbReference type="InterPro" id="IPR032675">
    <property type="entry name" value="LRR_dom_sf"/>
</dbReference>
<dbReference type="InParanoid" id="W3WS88"/>
<evidence type="ECO:0000259" key="3">
    <source>
        <dbReference type="Pfam" id="PF25372"/>
    </source>
</evidence>